<organism evidence="1 2">
    <name type="scientific">Paucibacter sediminis</name>
    <dbReference type="NCBI Taxonomy" id="3019553"/>
    <lineage>
        <taxon>Bacteria</taxon>
        <taxon>Pseudomonadati</taxon>
        <taxon>Pseudomonadota</taxon>
        <taxon>Betaproteobacteria</taxon>
        <taxon>Burkholderiales</taxon>
        <taxon>Sphaerotilaceae</taxon>
        <taxon>Roseateles</taxon>
    </lineage>
</organism>
<reference evidence="1" key="1">
    <citation type="submission" date="2023-01" db="EMBL/GenBank/DDBJ databases">
        <title>Whole genome sequence of Paucibacter sp. S2-9 isolated from pond sediment.</title>
        <authorList>
            <person name="Jung J.Y."/>
        </authorList>
    </citation>
    <scope>NUCLEOTIDE SEQUENCE</scope>
    <source>
        <strain evidence="1">S2-9</strain>
    </source>
</reference>
<accession>A0AA95NGK5</accession>
<sequence>MHGLASFDRLLTRGRTDNLAPGAPSPSRQLISPAGDAVARLPFPCAPDAILRAAHRIAADDWLGVIADDGRQTGLASPWRLALLRADRHGQPRLSRDAGPLWLSAALPARPGLRPQALRQHLQVLALQSLWQAGWRLA</sequence>
<dbReference type="Proteomes" id="UP001177769">
    <property type="component" value="Chromosome"/>
</dbReference>
<gene>
    <name evidence="1" type="ORF">PFX98_24050</name>
</gene>
<dbReference type="EMBL" id="CP116346">
    <property type="protein sequence ID" value="WIT11909.1"/>
    <property type="molecule type" value="Genomic_DNA"/>
</dbReference>
<proteinExistence type="predicted"/>
<dbReference type="AlphaFoldDB" id="A0AA95NGK5"/>
<protein>
    <submittedName>
        <fullName evidence="1">Uncharacterized protein</fullName>
    </submittedName>
</protein>
<name>A0AA95NGK5_9BURK</name>
<dbReference type="RefSeq" id="WP_285232998.1">
    <property type="nucleotide sequence ID" value="NZ_CP116346.1"/>
</dbReference>
<evidence type="ECO:0000313" key="2">
    <source>
        <dbReference type="Proteomes" id="UP001177769"/>
    </source>
</evidence>
<evidence type="ECO:0000313" key="1">
    <source>
        <dbReference type="EMBL" id="WIT11909.1"/>
    </source>
</evidence>
<dbReference type="KEGG" id="pais:PFX98_24050"/>
<keyword evidence="2" id="KW-1185">Reference proteome</keyword>